<evidence type="ECO:0000313" key="3">
    <source>
        <dbReference type="EMBL" id="KAK2180956.1"/>
    </source>
</evidence>
<comment type="caution">
    <text evidence="3">The sequence shown here is derived from an EMBL/GenBank/DDBJ whole genome shotgun (WGS) entry which is preliminary data.</text>
</comment>
<dbReference type="Proteomes" id="UP001209878">
    <property type="component" value="Unassembled WGS sequence"/>
</dbReference>
<evidence type="ECO:0000313" key="4">
    <source>
        <dbReference type="Proteomes" id="UP001209878"/>
    </source>
</evidence>
<accession>A0AAD9NUA4</accession>
<feature type="transmembrane region" description="Helical" evidence="2">
    <location>
        <begin position="382"/>
        <end position="401"/>
    </location>
</feature>
<dbReference type="InterPro" id="IPR050327">
    <property type="entry name" value="Proton-linked_MCT"/>
</dbReference>
<feature type="transmembrane region" description="Helical" evidence="2">
    <location>
        <begin position="133"/>
        <end position="154"/>
    </location>
</feature>
<sequence length="654" mass="70441">MVLQTTTPPHVERPTRVMADTDTPTRQDGGTKRLCSASDGGDLVEDASSASCSDTALSDVSSASGSDLKDGSKSDELPPPAIRRADYPDVGWGWLMCGAAFVAQFVCHGFQLASGMMHGGIQGHVNVTATQSVWLGCGSYATYLLVTPLTIAVCRHKSARMVAVVGGLICSVGFLLMSLSTNYGELIFSMCIVLGVGTAASLGGAHMAVATYSDRRRECAEMLALSGSGVGMALAAVTVKQIIGAMVWARALQSLALMSLLTVVAAAFYCTADLHRPSGHVIEHVTSEKKRRRFRYWRNYVFDTRPLRMRVVHVLMAASALTAFGTYVPFALLPMVLAQSAIDADMTLLIMVLFGVSLAFGSLLNGILTMRSSAKCMIARQYLYQMTSCGCGVLLMLFTIVEGLNASILFVCGYGLLCGGLLYSLKVYILELVGRQLADGAWGAVTLAQALPTLLGSPIVAHLNAASGGREGFVFAGACMVAGSAVCFLLPLAARHRSNYKVLQRALQEPRLYQDDILMLNADEISPKLMELNDDHKSDDHKSDDDHWSQIEAMHPVPHSTKVANFLFRSNDDRDEKKCPNECDNDMQVGGRHTSTSGLLATDACENELDLGDLTDAAFVDDCRYNKKCCAASGHKSKVRRYRLSETNTKMTTV</sequence>
<feature type="transmembrane region" description="Helical" evidence="2">
    <location>
        <begin position="348"/>
        <end position="370"/>
    </location>
</feature>
<feature type="transmembrane region" description="Helical" evidence="2">
    <location>
        <begin position="161"/>
        <end position="180"/>
    </location>
</feature>
<keyword evidence="2" id="KW-0472">Membrane</keyword>
<feature type="transmembrane region" description="Helical" evidence="2">
    <location>
        <begin position="473"/>
        <end position="494"/>
    </location>
</feature>
<reference evidence="3" key="1">
    <citation type="journal article" date="2023" name="Mol. Biol. Evol.">
        <title>Third-Generation Sequencing Reveals the Adaptive Role of the Epigenome in Three Deep-Sea Polychaetes.</title>
        <authorList>
            <person name="Perez M."/>
            <person name="Aroh O."/>
            <person name="Sun Y."/>
            <person name="Lan Y."/>
            <person name="Juniper S.K."/>
            <person name="Young C.R."/>
            <person name="Angers B."/>
            <person name="Qian P.Y."/>
        </authorList>
    </citation>
    <scope>NUCLEOTIDE SEQUENCE</scope>
    <source>
        <strain evidence="3">R07B-5</strain>
    </source>
</reference>
<keyword evidence="4" id="KW-1185">Reference proteome</keyword>
<evidence type="ECO:0000256" key="1">
    <source>
        <dbReference type="SAM" id="MobiDB-lite"/>
    </source>
</evidence>
<evidence type="ECO:0008006" key="5">
    <source>
        <dbReference type="Google" id="ProtNLM"/>
    </source>
</evidence>
<dbReference type="PANTHER" id="PTHR11360:SF93">
    <property type="entry name" value="MONOCARBOXYLATE TRANSPORTER 7-LIKE PROTEIN"/>
    <property type="match status" value="1"/>
</dbReference>
<name>A0AAD9NUA4_RIDPI</name>
<dbReference type="PANTHER" id="PTHR11360">
    <property type="entry name" value="MONOCARBOXYLATE TRANSPORTER"/>
    <property type="match status" value="1"/>
</dbReference>
<feature type="transmembrane region" description="Helical" evidence="2">
    <location>
        <begin position="314"/>
        <end position="336"/>
    </location>
</feature>
<feature type="transmembrane region" description="Helical" evidence="2">
    <location>
        <begin position="255"/>
        <end position="272"/>
    </location>
</feature>
<dbReference type="InterPro" id="IPR036259">
    <property type="entry name" value="MFS_trans_sf"/>
</dbReference>
<feature type="transmembrane region" description="Helical" evidence="2">
    <location>
        <begin position="222"/>
        <end position="243"/>
    </location>
</feature>
<dbReference type="EMBL" id="JAODUO010000419">
    <property type="protein sequence ID" value="KAK2180956.1"/>
    <property type="molecule type" value="Genomic_DNA"/>
</dbReference>
<keyword evidence="2" id="KW-1133">Transmembrane helix</keyword>
<dbReference type="Pfam" id="PF07690">
    <property type="entry name" value="MFS_1"/>
    <property type="match status" value="1"/>
</dbReference>
<protein>
    <recommendedName>
        <fullName evidence="5">Major Facilitator Superfamily</fullName>
    </recommendedName>
</protein>
<feature type="region of interest" description="Disordered" evidence="1">
    <location>
        <begin position="1"/>
        <end position="47"/>
    </location>
</feature>
<dbReference type="GO" id="GO:0022857">
    <property type="term" value="F:transmembrane transporter activity"/>
    <property type="evidence" value="ECO:0007669"/>
    <property type="project" value="InterPro"/>
</dbReference>
<dbReference type="Gene3D" id="1.20.1250.20">
    <property type="entry name" value="MFS general substrate transporter like domains"/>
    <property type="match status" value="1"/>
</dbReference>
<dbReference type="SUPFAM" id="SSF103473">
    <property type="entry name" value="MFS general substrate transporter"/>
    <property type="match status" value="1"/>
</dbReference>
<feature type="transmembrane region" description="Helical" evidence="2">
    <location>
        <begin position="407"/>
        <end position="429"/>
    </location>
</feature>
<gene>
    <name evidence="3" type="ORF">NP493_419g06000</name>
</gene>
<feature type="transmembrane region" description="Helical" evidence="2">
    <location>
        <begin position="441"/>
        <end position="461"/>
    </location>
</feature>
<feature type="transmembrane region" description="Helical" evidence="2">
    <location>
        <begin position="186"/>
        <end position="210"/>
    </location>
</feature>
<dbReference type="AlphaFoldDB" id="A0AAD9NUA4"/>
<dbReference type="InterPro" id="IPR011701">
    <property type="entry name" value="MFS"/>
</dbReference>
<evidence type="ECO:0000256" key="2">
    <source>
        <dbReference type="SAM" id="Phobius"/>
    </source>
</evidence>
<proteinExistence type="predicted"/>
<organism evidence="3 4">
    <name type="scientific">Ridgeia piscesae</name>
    <name type="common">Tubeworm</name>
    <dbReference type="NCBI Taxonomy" id="27915"/>
    <lineage>
        <taxon>Eukaryota</taxon>
        <taxon>Metazoa</taxon>
        <taxon>Spiralia</taxon>
        <taxon>Lophotrochozoa</taxon>
        <taxon>Annelida</taxon>
        <taxon>Polychaeta</taxon>
        <taxon>Sedentaria</taxon>
        <taxon>Canalipalpata</taxon>
        <taxon>Sabellida</taxon>
        <taxon>Siboglinidae</taxon>
        <taxon>Ridgeia</taxon>
    </lineage>
</organism>
<feature type="transmembrane region" description="Helical" evidence="2">
    <location>
        <begin position="92"/>
        <end position="113"/>
    </location>
</feature>
<keyword evidence="2" id="KW-0812">Transmembrane</keyword>